<dbReference type="Proteomes" id="UP000289726">
    <property type="component" value="Chromosome"/>
</dbReference>
<dbReference type="Pfam" id="PF01029">
    <property type="entry name" value="NusB"/>
    <property type="match status" value="1"/>
</dbReference>
<dbReference type="GO" id="GO:0006353">
    <property type="term" value="P:DNA-templated transcription termination"/>
    <property type="evidence" value="ECO:0007669"/>
    <property type="project" value="InterPro"/>
</dbReference>
<evidence type="ECO:0000256" key="4">
    <source>
        <dbReference type="ARBA" id="ARBA00023015"/>
    </source>
</evidence>
<dbReference type="InterPro" id="IPR035926">
    <property type="entry name" value="NusB-like_sf"/>
</dbReference>
<protein>
    <submittedName>
        <fullName evidence="7">Transcription antitermination protein NusB</fullName>
    </submittedName>
</protein>
<comment type="similarity">
    <text evidence="1">Belongs to the NusB family.</text>
</comment>
<keyword evidence="5" id="KW-0804">Transcription</keyword>
<evidence type="ECO:0000256" key="2">
    <source>
        <dbReference type="ARBA" id="ARBA00022814"/>
    </source>
</evidence>
<dbReference type="Gene3D" id="1.10.940.10">
    <property type="entry name" value="NusB-like"/>
    <property type="match status" value="1"/>
</dbReference>
<keyword evidence="8" id="KW-1185">Reference proteome</keyword>
<keyword evidence="2" id="KW-0889">Transcription antitermination</keyword>
<evidence type="ECO:0000256" key="3">
    <source>
        <dbReference type="ARBA" id="ARBA00022884"/>
    </source>
</evidence>
<dbReference type="GO" id="GO:0005829">
    <property type="term" value="C:cytosol"/>
    <property type="evidence" value="ECO:0007669"/>
    <property type="project" value="TreeGrafter"/>
</dbReference>
<proteinExistence type="inferred from homology"/>
<sequence>MKHPQNKKESRLLRIEVMKLLYQYDFYQNNLTLSQTNPNPIFTFFQKIITNLKFIDEIITKSLYDYKINRLNKVDRAIIRLATYELLETNISHAIIIDEAIEITKQFCNLNDEKQHKFNNKLLDQIYQQLQMYKKTYYLIELKNYPNNK</sequence>
<dbReference type="PANTHER" id="PTHR11078">
    <property type="entry name" value="N UTILIZATION SUBSTANCE PROTEIN B-RELATED"/>
    <property type="match status" value="1"/>
</dbReference>
<reference evidence="7 8" key="1">
    <citation type="submission" date="2019-02" db="EMBL/GenBank/DDBJ databases">
        <title>Draft Genome Sequence of Maize Bushy Stunt-like Phytoplasma group 16SrI-B (Aster yellows) in South Africa.</title>
        <authorList>
            <person name="Coetzee B."/>
            <person name="Douglas-Smit N."/>
            <person name="Maree H.J."/>
            <person name="Burger J.T."/>
            <person name="Kruger K."/>
            <person name="Pietersen G."/>
        </authorList>
    </citation>
    <scope>NUCLEOTIDE SEQUENCE [LARGE SCALE GENOMIC DNA]</scope>
    <source>
        <strain evidence="7 8">De Villa</strain>
    </source>
</reference>
<dbReference type="EMBL" id="CP035949">
    <property type="protein sequence ID" value="QBF23839.1"/>
    <property type="molecule type" value="Genomic_DNA"/>
</dbReference>
<gene>
    <name evidence="7" type="ORF">EXT02_01355</name>
</gene>
<dbReference type="PANTHER" id="PTHR11078:SF3">
    <property type="entry name" value="ANTITERMINATION NUSB DOMAIN-CONTAINING PROTEIN"/>
    <property type="match status" value="1"/>
</dbReference>
<evidence type="ECO:0000256" key="1">
    <source>
        <dbReference type="ARBA" id="ARBA00005952"/>
    </source>
</evidence>
<dbReference type="GO" id="GO:0031564">
    <property type="term" value="P:transcription antitermination"/>
    <property type="evidence" value="ECO:0007669"/>
    <property type="project" value="UniProtKB-KW"/>
</dbReference>
<dbReference type="GO" id="GO:0003723">
    <property type="term" value="F:RNA binding"/>
    <property type="evidence" value="ECO:0007669"/>
    <property type="project" value="UniProtKB-KW"/>
</dbReference>
<dbReference type="SUPFAM" id="SSF48013">
    <property type="entry name" value="NusB-like"/>
    <property type="match status" value="1"/>
</dbReference>
<accession>A0A4P6M8X1</accession>
<feature type="domain" description="NusB/RsmB/TIM44" evidence="6">
    <location>
        <begin position="28"/>
        <end position="127"/>
    </location>
</feature>
<dbReference type="RefSeq" id="WP_130427629.1">
    <property type="nucleotide sequence ID" value="NZ_CP035949.1"/>
</dbReference>
<name>A0A4P6M8X1_9MOLU</name>
<evidence type="ECO:0000313" key="8">
    <source>
        <dbReference type="Proteomes" id="UP000289726"/>
    </source>
</evidence>
<evidence type="ECO:0000256" key="5">
    <source>
        <dbReference type="ARBA" id="ARBA00023163"/>
    </source>
</evidence>
<keyword evidence="4" id="KW-0805">Transcription regulation</keyword>
<keyword evidence="3" id="KW-0694">RNA-binding</keyword>
<dbReference type="InterPro" id="IPR011605">
    <property type="entry name" value="NusB_fam"/>
</dbReference>
<evidence type="ECO:0000313" key="7">
    <source>
        <dbReference type="EMBL" id="QBF23839.1"/>
    </source>
</evidence>
<dbReference type="AlphaFoldDB" id="A0A4P6M8X1"/>
<evidence type="ECO:0000259" key="6">
    <source>
        <dbReference type="Pfam" id="PF01029"/>
    </source>
</evidence>
<organism evidence="7 8">
    <name type="scientific">'Catharanthus roseus' aster yellows phytoplasma</name>
    <dbReference type="NCBI Taxonomy" id="1193712"/>
    <lineage>
        <taxon>Bacteria</taxon>
        <taxon>Bacillati</taxon>
        <taxon>Mycoplasmatota</taxon>
        <taxon>Mollicutes</taxon>
        <taxon>Acholeplasmatales</taxon>
        <taxon>Acholeplasmataceae</taxon>
        <taxon>Candidatus Phytoplasma</taxon>
        <taxon>16SrI (Aster yellows group)</taxon>
    </lineage>
</organism>
<dbReference type="InterPro" id="IPR006027">
    <property type="entry name" value="NusB_RsmB_TIM44"/>
</dbReference>